<evidence type="ECO:0000313" key="3">
    <source>
        <dbReference type="Proteomes" id="UP000001542"/>
    </source>
</evidence>
<sequence>MANIINVWDAIVQRKIDNAQYILITYADTLIQNPDPCSIYLFLLMTYKANQVIPAKIASELKNFPEDVISIARSFGGVLACAFLQQILKLTISDMEIITNRYPNHCGKLFMHVFFQQNSQDTTISTDYMSIIEAIPVVFDTKPKLEADTFIKLFFRNWDQDPGLIKMYSTFTRTFVSAIQSLPSVIHVKTAEILIPYLNTFTKVAFETKDPLILFETVDVVSKIVYTREIGPHITPVMTSKICLSLLKLLCVSNKNYVEIGLDRAASSILSGNPIFMTIVPFLVHILNDLKIHPKTSVVSALESALLYFTVNDITKAIDSIEKKMINLLNTSNTQYSQSASIYFLNRSSGNDLNRISSKVITANIIKIFTAIFSKSFLTDTTMSFVRLVHGYAALNIPIPPDLEDCLKSINISYNLADGMYSLIDVADTLKTNNNDLLTNLVGIIITHFMIYSTKKDPRGSAQLMILAIELSRRLGDFNFIEDFLSRIKNMPDIIEVLVSHLSASNVVSFSPDINPVCIGVSSIDALQVLNEESEKNAQLLTARYTSKTSHRFDIIEEEDKSDGIEEKVETLKSEEEDFENSNPSSQTAKLFSNLKEKIISQNLRQLLNTPTNSDQKIENDKNREFKILSEKTAKIERKKSKPTNSDSTLLAMYCLGLFGENRYETLPSAGNIMQAFRRVISTTVKKEAKVPLYFARGGKFDWKWSETSKDFQSFAESLGRKDKSTTRKFGDWRLDGTFFVVPADSEYKPKCEDTMNDVRVVWSEDGITISSKDFNKDKNTTVICVQPLKTGFVRVTTMNAKVTSLLANTNIVRAESAPSMICTTVVTLCLGNEFNTPFTLGIPNKENIIKMVPQYV</sequence>
<dbReference type="InterPro" id="IPR016024">
    <property type="entry name" value="ARM-type_fold"/>
</dbReference>
<reference evidence="2" key="1">
    <citation type="submission" date="2006-10" db="EMBL/GenBank/DDBJ databases">
        <authorList>
            <person name="Amadeo P."/>
            <person name="Zhao Q."/>
            <person name="Wortman J."/>
            <person name="Fraser-Liggett C."/>
            <person name="Carlton J."/>
        </authorList>
    </citation>
    <scope>NUCLEOTIDE SEQUENCE</scope>
    <source>
        <strain evidence="2">G3</strain>
    </source>
</reference>
<dbReference type="InParanoid" id="A2ED43"/>
<keyword evidence="3" id="KW-1185">Reference proteome</keyword>
<dbReference type="AlphaFoldDB" id="A2ED43"/>
<dbReference type="SUPFAM" id="SSF48371">
    <property type="entry name" value="ARM repeat"/>
    <property type="match status" value="1"/>
</dbReference>
<gene>
    <name evidence="2" type="ORF">TVAG_420200</name>
</gene>
<dbReference type="RefSeq" id="XP_001321621.1">
    <property type="nucleotide sequence ID" value="XM_001321586.1"/>
</dbReference>
<name>A2ED43_TRIV3</name>
<dbReference type="KEGG" id="tva:4767311"/>
<evidence type="ECO:0000313" key="2">
    <source>
        <dbReference type="EMBL" id="EAY09398.1"/>
    </source>
</evidence>
<keyword evidence="1" id="KW-0175">Coiled coil</keyword>
<dbReference type="VEuPathDB" id="TrichDB:TVAGG3_0424810"/>
<reference evidence="2" key="2">
    <citation type="journal article" date="2007" name="Science">
        <title>Draft genome sequence of the sexually transmitted pathogen Trichomonas vaginalis.</title>
        <authorList>
            <person name="Carlton J.M."/>
            <person name="Hirt R.P."/>
            <person name="Silva J.C."/>
            <person name="Delcher A.L."/>
            <person name="Schatz M."/>
            <person name="Zhao Q."/>
            <person name="Wortman J.R."/>
            <person name="Bidwell S.L."/>
            <person name="Alsmark U.C.M."/>
            <person name="Besteiro S."/>
            <person name="Sicheritz-Ponten T."/>
            <person name="Noel C.J."/>
            <person name="Dacks J.B."/>
            <person name="Foster P.G."/>
            <person name="Simillion C."/>
            <person name="Van de Peer Y."/>
            <person name="Miranda-Saavedra D."/>
            <person name="Barton G.J."/>
            <person name="Westrop G.D."/>
            <person name="Mueller S."/>
            <person name="Dessi D."/>
            <person name="Fiori P.L."/>
            <person name="Ren Q."/>
            <person name="Paulsen I."/>
            <person name="Zhang H."/>
            <person name="Bastida-Corcuera F.D."/>
            <person name="Simoes-Barbosa A."/>
            <person name="Brown M.T."/>
            <person name="Hayes R.D."/>
            <person name="Mukherjee M."/>
            <person name="Okumura C.Y."/>
            <person name="Schneider R."/>
            <person name="Smith A.J."/>
            <person name="Vanacova S."/>
            <person name="Villalvazo M."/>
            <person name="Haas B.J."/>
            <person name="Pertea M."/>
            <person name="Feldblyum T.V."/>
            <person name="Utterback T.R."/>
            <person name="Shu C.L."/>
            <person name="Osoegawa K."/>
            <person name="de Jong P.J."/>
            <person name="Hrdy I."/>
            <person name="Horvathova L."/>
            <person name="Zubacova Z."/>
            <person name="Dolezal P."/>
            <person name="Malik S.B."/>
            <person name="Logsdon J.M. Jr."/>
            <person name="Henze K."/>
            <person name="Gupta A."/>
            <person name="Wang C.C."/>
            <person name="Dunne R.L."/>
            <person name="Upcroft J.A."/>
            <person name="Upcroft P."/>
            <person name="White O."/>
            <person name="Salzberg S.L."/>
            <person name="Tang P."/>
            <person name="Chiu C.-H."/>
            <person name="Lee Y.-S."/>
            <person name="Embley T.M."/>
            <person name="Coombs G.H."/>
            <person name="Mottram J.C."/>
            <person name="Tachezy J."/>
            <person name="Fraser-Liggett C.M."/>
            <person name="Johnson P.J."/>
        </authorList>
    </citation>
    <scope>NUCLEOTIDE SEQUENCE [LARGE SCALE GENOMIC DNA]</scope>
    <source>
        <strain evidence="2">G3</strain>
    </source>
</reference>
<protein>
    <submittedName>
        <fullName evidence="2">Uncharacterized protein</fullName>
    </submittedName>
</protein>
<dbReference type="VEuPathDB" id="TrichDB:TVAG_420200"/>
<dbReference type="Proteomes" id="UP000001542">
    <property type="component" value="Unassembled WGS sequence"/>
</dbReference>
<organism evidence="2 3">
    <name type="scientific">Trichomonas vaginalis (strain ATCC PRA-98 / G3)</name>
    <dbReference type="NCBI Taxonomy" id="412133"/>
    <lineage>
        <taxon>Eukaryota</taxon>
        <taxon>Metamonada</taxon>
        <taxon>Parabasalia</taxon>
        <taxon>Trichomonadida</taxon>
        <taxon>Trichomonadidae</taxon>
        <taxon>Trichomonas</taxon>
    </lineage>
</organism>
<evidence type="ECO:0000256" key="1">
    <source>
        <dbReference type="SAM" id="Coils"/>
    </source>
</evidence>
<proteinExistence type="predicted"/>
<feature type="coiled-coil region" evidence="1">
    <location>
        <begin position="524"/>
        <end position="582"/>
    </location>
</feature>
<accession>A2ED43</accession>
<dbReference type="EMBL" id="DS113358">
    <property type="protein sequence ID" value="EAY09398.1"/>
    <property type="molecule type" value="Genomic_DNA"/>
</dbReference>